<comment type="caution">
    <text evidence="1">The sequence shown here is derived from an EMBL/GenBank/DDBJ whole genome shotgun (WGS) entry which is preliminary data.</text>
</comment>
<organism evidence="1">
    <name type="scientific">marine sediment metagenome</name>
    <dbReference type="NCBI Taxonomy" id="412755"/>
    <lineage>
        <taxon>unclassified sequences</taxon>
        <taxon>metagenomes</taxon>
        <taxon>ecological metagenomes</taxon>
    </lineage>
</organism>
<proteinExistence type="predicted"/>
<name>A0A0F9J0D6_9ZZZZ</name>
<sequence length="240" mass="27933">MAKSKLRLRARGLRKQGKSIREITKKIPSAKSSISRWCRDIELTQEQTRRLLANKESGIRRGQLKGALVQKQKRLTKIEEYKQEGLKRLRYISLDAFLIAGLALYLGEGSKKENKVAFVNSDPEIIKFMITWLKTCFDVPPEQLVCSVLINKAHQYREKEIRIFWQNSTGIPEEQFRKTRFVKTKQRKIYENQDTYYGTLTVRALKSSDLFYRIEGLMNGLLESSTHTCRRSSVVRAKPS</sequence>
<accession>A0A0F9J0D6</accession>
<dbReference type="AlphaFoldDB" id="A0A0F9J0D6"/>
<dbReference type="EMBL" id="LAZR01019392">
    <property type="protein sequence ID" value="KKL92712.1"/>
    <property type="molecule type" value="Genomic_DNA"/>
</dbReference>
<protein>
    <submittedName>
        <fullName evidence="1">Uncharacterized protein</fullName>
    </submittedName>
</protein>
<evidence type="ECO:0000313" key="1">
    <source>
        <dbReference type="EMBL" id="KKL92712.1"/>
    </source>
</evidence>
<gene>
    <name evidence="1" type="ORF">LCGC14_1881960</name>
</gene>
<reference evidence="1" key="1">
    <citation type="journal article" date="2015" name="Nature">
        <title>Complex archaea that bridge the gap between prokaryotes and eukaryotes.</title>
        <authorList>
            <person name="Spang A."/>
            <person name="Saw J.H."/>
            <person name="Jorgensen S.L."/>
            <person name="Zaremba-Niedzwiedzka K."/>
            <person name="Martijn J."/>
            <person name="Lind A.E."/>
            <person name="van Eijk R."/>
            <person name="Schleper C."/>
            <person name="Guy L."/>
            <person name="Ettema T.J."/>
        </authorList>
    </citation>
    <scope>NUCLEOTIDE SEQUENCE</scope>
</reference>